<organism evidence="1 2">
    <name type="scientific">Moraxella bovoculi</name>
    <dbReference type="NCBI Taxonomy" id="386891"/>
    <lineage>
        <taxon>Bacteria</taxon>
        <taxon>Pseudomonadati</taxon>
        <taxon>Pseudomonadota</taxon>
        <taxon>Gammaproteobacteria</taxon>
        <taxon>Moraxellales</taxon>
        <taxon>Moraxellaceae</taxon>
        <taxon>Moraxella</taxon>
    </lineage>
</organism>
<name>A0AAC8PWX9_9GAMM</name>
<reference evidence="1 2" key="1">
    <citation type="submission" date="2015-05" db="EMBL/GenBank/DDBJ databases">
        <authorList>
            <person name="Dickey A."/>
            <person name="Clawson M."/>
            <person name="Bono J."/>
            <person name="Loy J.D."/>
        </authorList>
    </citation>
    <scope>NUCLEOTIDE SEQUENCE [LARGE SCALE GENOMIC DNA]</scope>
    <source>
        <strain evidence="1 2">22581</strain>
    </source>
</reference>
<evidence type="ECO:0000313" key="1">
    <source>
        <dbReference type="EMBL" id="AKG08389.1"/>
    </source>
</evidence>
<dbReference type="EMBL" id="CP011376">
    <property type="protein sequence ID" value="AKG08389.1"/>
    <property type="molecule type" value="Genomic_DNA"/>
</dbReference>
<proteinExistence type="predicted"/>
<dbReference type="RefSeq" id="WP_046699376.1">
    <property type="nucleotide sequence ID" value="NZ_CP011376.1"/>
</dbReference>
<dbReference type="Proteomes" id="UP000077465">
    <property type="component" value="Chromosome"/>
</dbReference>
<sequence>MSEQNLTTLSRIEARTLQSFISQIDFWRAQHGDKADIVEIVYYPEDEGFEVASNEANNGISKRNRASVFRTELLSWAANQLRDLQGWDKSNTVTAFSVSYKDDTFGVAVEVVPTASLGSKTEPTDELADEEA</sequence>
<accession>A0AAC8PWX9</accession>
<evidence type="ECO:0000313" key="2">
    <source>
        <dbReference type="Proteomes" id="UP000077465"/>
    </source>
</evidence>
<gene>
    <name evidence="1" type="ORF">AAX06_09835</name>
</gene>
<dbReference type="AlphaFoldDB" id="A0AAC8PWX9"/>
<protein>
    <submittedName>
        <fullName evidence="1">Uncharacterized protein</fullName>
    </submittedName>
</protein>